<dbReference type="Proteomes" id="UP001196068">
    <property type="component" value="Unassembled WGS sequence"/>
</dbReference>
<evidence type="ECO:0008006" key="3">
    <source>
        <dbReference type="Google" id="ProtNLM"/>
    </source>
</evidence>
<evidence type="ECO:0000313" key="2">
    <source>
        <dbReference type="Proteomes" id="UP001196068"/>
    </source>
</evidence>
<reference evidence="1" key="1">
    <citation type="submission" date="2020-01" db="EMBL/GenBank/DDBJ databases">
        <authorList>
            <person name="Rat A."/>
        </authorList>
    </citation>
    <scope>NUCLEOTIDE SEQUENCE</scope>
    <source>
        <strain evidence="1">LMG 28251</strain>
    </source>
</reference>
<name>A0AAF1KUY3_9PROT</name>
<dbReference type="AlphaFoldDB" id="A0AAF1KUY3"/>
<dbReference type="PROSITE" id="PS51257">
    <property type="entry name" value="PROKAR_LIPOPROTEIN"/>
    <property type="match status" value="1"/>
</dbReference>
<organism evidence="1 2">
    <name type="scientific">Plastoroseomonas arctica</name>
    <dbReference type="NCBI Taxonomy" id="1509237"/>
    <lineage>
        <taxon>Bacteria</taxon>
        <taxon>Pseudomonadati</taxon>
        <taxon>Pseudomonadota</taxon>
        <taxon>Alphaproteobacteria</taxon>
        <taxon>Acetobacterales</taxon>
        <taxon>Acetobacteraceae</taxon>
        <taxon>Plastoroseomonas</taxon>
    </lineage>
</organism>
<keyword evidence="2" id="KW-1185">Reference proteome</keyword>
<comment type="caution">
    <text evidence="1">The sequence shown here is derived from an EMBL/GenBank/DDBJ whole genome shotgun (WGS) entry which is preliminary data.</text>
</comment>
<accession>A0AAF1KUY3</accession>
<reference evidence="1" key="2">
    <citation type="journal article" date="2021" name="Syst. Appl. Microbiol.">
        <title>Roseomonas hellenica sp. nov., isolated from roots of wild-growing Alkanna tinctoria.</title>
        <authorList>
            <person name="Rat A."/>
            <person name="Naranjo H.D."/>
            <person name="Lebbe L."/>
            <person name="Cnockaert M."/>
            <person name="Krigas N."/>
            <person name="Grigoriadou K."/>
            <person name="Maloupa E."/>
            <person name="Willems A."/>
        </authorList>
    </citation>
    <scope>NUCLEOTIDE SEQUENCE</scope>
    <source>
        <strain evidence="1">LMG 28251</strain>
    </source>
</reference>
<proteinExistence type="predicted"/>
<sequence>MRLHHGLALAGVMALGACGSETTRTAPCPRITLLRDGADLTRFRAGAGQDLSVMTADARLSGFEARCDFADRGRSIAVDITPRFAVEQGPAGTTASVDLPWFVAVSDDRDTRILDQLDYTTRAAFPPNQSRALTLGERVRLTLPASEVETFNVRVSFRLTAEELAYNRRRGVR</sequence>
<evidence type="ECO:0000313" key="1">
    <source>
        <dbReference type="EMBL" id="MBR0657417.1"/>
    </source>
</evidence>
<protein>
    <recommendedName>
        <fullName evidence="3">Lipoprotein</fullName>
    </recommendedName>
</protein>
<dbReference type="EMBL" id="JAAEDH010000034">
    <property type="protein sequence ID" value="MBR0657417.1"/>
    <property type="molecule type" value="Genomic_DNA"/>
</dbReference>
<dbReference type="RefSeq" id="WP_211876276.1">
    <property type="nucleotide sequence ID" value="NZ_JAAEDH010000034.1"/>
</dbReference>
<gene>
    <name evidence="1" type="ORF">GXW79_20240</name>
</gene>